<dbReference type="EMBL" id="JAGFBR010000011">
    <property type="protein sequence ID" value="KAH0459671.1"/>
    <property type="molecule type" value="Genomic_DNA"/>
</dbReference>
<protein>
    <recommendedName>
        <fullName evidence="4">PLATZ transcription factor family protein</fullName>
    </recommendedName>
</protein>
<name>A0AAV7GSM4_DENCH</name>
<feature type="compositionally biased region" description="Basic and acidic residues" evidence="1">
    <location>
        <begin position="262"/>
        <end position="272"/>
    </location>
</feature>
<proteinExistence type="predicted"/>
<accession>A0AAV7GSM4</accession>
<dbReference type="Pfam" id="PF04640">
    <property type="entry name" value="PLATZ"/>
    <property type="match status" value="1"/>
</dbReference>
<dbReference type="AlphaFoldDB" id="A0AAV7GSM4"/>
<reference evidence="2 3" key="1">
    <citation type="journal article" date="2021" name="Hortic Res">
        <title>Chromosome-scale assembly of the Dendrobium chrysotoxum genome enhances the understanding of orchid evolution.</title>
        <authorList>
            <person name="Zhang Y."/>
            <person name="Zhang G.Q."/>
            <person name="Zhang D."/>
            <person name="Liu X.D."/>
            <person name="Xu X.Y."/>
            <person name="Sun W.H."/>
            <person name="Yu X."/>
            <person name="Zhu X."/>
            <person name="Wang Z.W."/>
            <person name="Zhao X."/>
            <person name="Zhong W.Y."/>
            <person name="Chen H."/>
            <person name="Yin W.L."/>
            <person name="Huang T."/>
            <person name="Niu S.C."/>
            <person name="Liu Z.J."/>
        </authorList>
    </citation>
    <scope>NUCLEOTIDE SEQUENCE [LARGE SCALE GENOMIC DNA]</scope>
    <source>
        <strain evidence="2">Lindl</strain>
    </source>
</reference>
<keyword evidence="3" id="KW-1185">Reference proteome</keyword>
<comment type="caution">
    <text evidence="2">The sequence shown here is derived from an EMBL/GenBank/DDBJ whole genome shotgun (WGS) entry which is preliminary data.</text>
</comment>
<evidence type="ECO:0000256" key="1">
    <source>
        <dbReference type="SAM" id="MobiDB-lite"/>
    </source>
</evidence>
<dbReference type="PANTHER" id="PTHR31065">
    <property type="entry name" value="PLATZ TRANSCRIPTION FACTOR FAMILY PROTEIN"/>
    <property type="match status" value="1"/>
</dbReference>
<organism evidence="2 3">
    <name type="scientific">Dendrobium chrysotoxum</name>
    <name type="common">Orchid</name>
    <dbReference type="NCBI Taxonomy" id="161865"/>
    <lineage>
        <taxon>Eukaryota</taxon>
        <taxon>Viridiplantae</taxon>
        <taxon>Streptophyta</taxon>
        <taxon>Embryophyta</taxon>
        <taxon>Tracheophyta</taxon>
        <taxon>Spermatophyta</taxon>
        <taxon>Magnoliopsida</taxon>
        <taxon>Liliopsida</taxon>
        <taxon>Asparagales</taxon>
        <taxon>Orchidaceae</taxon>
        <taxon>Epidendroideae</taxon>
        <taxon>Malaxideae</taxon>
        <taxon>Dendrobiinae</taxon>
        <taxon>Dendrobium</taxon>
    </lineage>
</organism>
<sequence length="344" mass="39143">MKFNQEHSRIALYVFMERVEITKEDIGTFLHLRTQRIKAHTLSSREDYDWSEVNKVLRGVAQSFRLSASSDTFTAARRRFLSPAWRRQHRFWEGIILSSPLDSIIKGGPMMKLGEKDRGPPWLCPLLRASFFVPCKVHSDSSKSECNMYCLDCTGSALCSYCLAHHKDHHVVQIRRSSYHNVIRVAEVSKFIDISYVQSYIINSAKIVFLNERPQPRPGKGVTNTCEICCRSLLDAFRFCSLGCKLSGMKRDPELTFSHHPKAGEEFSHGSESDESSTPKKLRKTAAFSCGINLLSPPAVAVEDWRLWDDDCADRRSGATSPTTLPIVNYRNSRRKGIPHRAPF</sequence>
<evidence type="ECO:0008006" key="4">
    <source>
        <dbReference type="Google" id="ProtNLM"/>
    </source>
</evidence>
<gene>
    <name evidence="2" type="ORF">IEQ34_012485</name>
</gene>
<dbReference type="InterPro" id="IPR006734">
    <property type="entry name" value="PLATZ"/>
</dbReference>
<evidence type="ECO:0000313" key="2">
    <source>
        <dbReference type="EMBL" id="KAH0459671.1"/>
    </source>
</evidence>
<dbReference type="Proteomes" id="UP000775213">
    <property type="component" value="Unassembled WGS sequence"/>
</dbReference>
<evidence type="ECO:0000313" key="3">
    <source>
        <dbReference type="Proteomes" id="UP000775213"/>
    </source>
</evidence>
<feature type="region of interest" description="Disordered" evidence="1">
    <location>
        <begin position="257"/>
        <end position="279"/>
    </location>
</feature>
<dbReference type="PANTHER" id="PTHR31065:SF35">
    <property type="entry name" value="PLATZ TRANSCRIPTION FACTOR FAMILY PROTEIN"/>
    <property type="match status" value="1"/>
</dbReference>